<dbReference type="PANTHER" id="PTHR40375:SF2">
    <property type="entry name" value="SPORULATION-SPECIFIC PROTEIN 22"/>
    <property type="match status" value="1"/>
</dbReference>
<dbReference type="Pfam" id="PF08631">
    <property type="entry name" value="SPO22"/>
    <property type="match status" value="1"/>
</dbReference>
<keyword evidence="3" id="KW-1185">Reference proteome</keyword>
<evidence type="ECO:0000313" key="3">
    <source>
        <dbReference type="Proteomes" id="UP001142393"/>
    </source>
</evidence>
<organism evidence="2 3">
    <name type="scientific">Lentinula detonsa</name>
    <dbReference type="NCBI Taxonomy" id="2804962"/>
    <lineage>
        <taxon>Eukaryota</taxon>
        <taxon>Fungi</taxon>
        <taxon>Dikarya</taxon>
        <taxon>Basidiomycota</taxon>
        <taxon>Agaricomycotina</taxon>
        <taxon>Agaricomycetes</taxon>
        <taxon>Agaricomycetidae</taxon>
        <taxon>Agaricales</taxon>
        <taxon>Marasmiineae</taxon>
        <taxon>Omphalotaceae</taxon>
        <taxon>Lentinula</taxon>
    </lineage>
</organism>
<dbReference type="GO" id="GO:0090173">
    <property type="term" value="P:regulation of synaptonemal complex assembly"/>
    <property type="evidence" value="ECO:0007669"/>
    <property type="project" value="InterPro"/>
</dbReference>
<dbReference type="InterPro" id="IPR039057">
    <property type="entry name" value="Spo22/ZIP4"/>
</dbReference>
<keyword evidence="1" id="KW-0469">Meiosis</keyword>
<dbReference type="Proteomes" id="UP001142393">
    <property type="component" value="Unassembled WGS sequence"/>
</dbReference>
<comment type="caution">
    <text evidence="2">The sequence shown here is derived from an EMBL/GenBank/DDBJ whole genome shotgun (WGS) entry which is preliminary data.</text>
</comment>
<dbReference type="AlphaFoldDB" id="A0A9W8PCJ1"/>
<sequence>MSGTTRKKKPSLNLQESFESIKDLLSTTKTQLDSSDISLRPSIIENLGRISALAESFTDGRLKADRDCTDLCDTLDQEGVTLWNISGLVSKYPDDDGRAMTGALRLAAFRLVEAGLEGKPGLETLIHVLGLASKTGATLSALGQYDVAASVLTSAAKYEEMMRVEDDPDGTYRHSKTCVRTVYFSCRMESAWQEGNCTVAEFMAQKLMSKLFCTRESKNVTSPGPVAIYDEQRLVLPAHDRVVLAAKLHRIGKTILQDQAVKAQGKASDAIVWLRKAFGIVDQEEANPGALELKISILRTLARAYFLSECYDSAEATLEELTPALDASKDHKSSEYQELRWLKLATLKKRQPGDTAILAAFKSIINHMDFTEANVTEILRELRTFGHQQTLVSAVTQYLLQEALQPNDTESESVDRILLSLIVHCSKDEVHSRAMESIHQAFTSVCEADTELRSIPAAACLSLLWQYGDRHYHAKRWLLAADWFAAGSHRLFRAQHSTSASKCHRKAALCYIEQHEYSRAAAVIRCCPSNEAATHYLAFLVATFQGLEDEAIQSMYGMVNSPDFDRQMLLLATKISHESEMKNVLLAVLEALLKTLNISNSGETVVEAMALLRCIIRLVLKLLAEPTTTRAILIDSMVAHFRTAKILADTASKQKAVSLIIKDVTWLWRTAYNCAVQGCSDWDGFQEQISALFDISKDMIEMFCQASPVEVGPDLYNHLMNASFSSIAGRGSANRILFSALTYLLEVFAAREALKAHGAVNVRIMPPPALDIEPMREISAEIKSCKARISHIIESEKITGDDDLLRAQYFLHTLRVFEAEILAQLKDWDQLSKIIGDAVTSGSLAVATYEAIADILWEEKECPVNVLCGGLEAVLHATLDHNSLSLEKYARWLRAIATIILARNTSADRIKAIGYIEQAVSMMENSVADESYPMDERFWLLATSYNTGFECLEASLLDEAKRWFEASTVICKFVPGGTERAEKISETYAQLLSRYAPT</sequence>
<dbReference type="PANTHER" id="PTHR40375">
    <property type="entry name" value="SPORULATION-SPECIFIC PROTEIN 22"/>
    <property type="match status" value="1"/>
</dbReference>
<dbReference type="EMBL" id="JANVFU010000001">
    <property type="protein sequence ID" value="KAJ3751350.1"/>
    <property type="molecule type" value="Genomic_DNA"/>
</dbReference>
<evidence type="ECO:0000313" key="2">
    <source>
        <dbReference type="EMBL" id="KAJ3751350.1"/>
    </source>
</evidence>
<protein>
    <submittedName>
        <fullName evidence="2">Meiosis protein SPO22/ZIP4 like-domain-containing protein</fullName>
    </submittedName>
</protein>
<accession>A0A9W8PCJ1</accession>
<dbReference type="GO" id="GO:0051321">
    <property type="term" value="P:meiotic cell cycle"/>
    <property type="evidence" value="ECO:0007669"/>
    <property type="project" value="UniProtKB-KW"/>
</dbReference>
<name>A0A9W8PCJ1_9AGAR</name>
<evidence type="ECO:0000256" key="1">
    <source>
        <dbReference type="ARBA" id="ARBA00023254"/>
    </source>
</evidence>
<dbReference type="InterPro" id="IPR013940">
    <property type="entry name" value="Spo22/ZIP4/TEX11"/>
</dbReference>
<gene>
    <name evidence="2" type="ORF">DFH05DRAFT_1519521</name>
</gene>
<proteinExistence type="predicted"/>
<reference evidence="2 3" key="1">
    <citation type="journal article" date="2023" name="Proc. Natl. Acad. Sci. U.S.A.">
        <title>A global phylogenomic analysis of the shiitake genus Lentinula.</title>
        <authorList>
            <person name="Sierra-Patev S."/>
            <person name="Min B."/>
            <person name="Naranjo-Ortiz M."/>
            <person name="Looney B."/>
            <person name="Konkel Z."/>
            <person name="Slot J.C."/>
            <person name="Sakamoto Y."/>
            <person name="Steenwyk J.L."/>
            <person name="Rokas A."/>
            <person name="Carro J."/>
            <person name="Camarero S."/>
            <person name="Ferreira P."/>
            <person name="Molpeceres G."/>
            <person name="Ruiz-Duenas F.J."/>
            <person name="Serrano A."/>
            <person name="Henrissat B."/>
            <person name="Drula E."/>
            <person name="Hughes K.W."/>
            <person name="Mata J.L."/>
            <person name="Ishikawa N.K."/>
            <person name="Vargas-Isla R."/>
            <person name="Ushijima S."/>
            <person name="Smith C.A."/>
            <person name="Donoghue J."/>
            <person name="Ahrendt S."/>
            <person name="Andreopoulos W."/>
            <person name="He G."/>
            <person name="LaButti K."/>
            <person name="Lipzen A."/>
            <person name="Ng V."/>
            <person name="Riley R."/>
            <person name="Sandor L."/>
            <person name="Barry K."/>
            <person name="Martinez A.T."/>
            <person name="Xiao Y."/>
            <person name="Gibbons J.G."/>
            <person name="Terashima K."/>
            <person name="Grigoriev I.V."/>
            <person name="Hibbett D."/>
        </authorList>
    </citation>
    <scope>NUCLEOTIDE SEQUENCE [LARGE SCALE GENOMIC DNA]</scope>
    <source>
        <strain evidence="2 3">TFB7810</strain>
    </source>
</reference>